<dbReference type="InterPro" id="IPR024072">
    <property type="entry name" value="DHFR-like_dom_sf"/>
</dbReference>
<feature type="domain" description="DHFR" evidence="6">
    <location>
        <begin position="18"/>
        <end position="145"/>
    </location>
</feature>
<keyword evidence="5" id="KW-1133">Transmembrane helix</keyword>
<evidence type="ECO:0000259" key="6">
    <source>
        <dbReference type="Pfam" id="PF00186"/>
    </source>
</evidence>
<dbReference type="EMBL" id="JBJKBG010000007">
    <property type="protein sequence ID" value="KAL3730744.1"/>
    <property type="molecule type" value="Genomic_DNA"/>
</dbReference>
<dbReference type="InterPro" id="IPR045097">
    <property type="entry name" value="Thymidate_synth/dCMP_Mease"/>
</dbReference>
<feature type="transmembrane region" description="Helical" evidence="5">
    <location>
        <begin position="331"/>
        <end position="350"/>
    </location>
</feature>
<organism evidence="8 9">
    <name type="scientific">Eucalyptus globulus</name>
    <name type="common">Tasmanian blue gum</name>
    <dbReference type="NCBI Taxonomy" id="34317"/>
    <lineage>
        <taxon>Eukaryota</taxon>
        <taxon>Viridiplantae</taxon>
        <taxon>Streptophyta</taxon>
        <taxon>Embryophyta</taxon>
        <taxon>Tracheophyta</taxon>
        <taxon>Spermatophyta</taxon>
        <taxon>Magnoliopsida</taxon>
        <taxon>eudicotyledons</taxon>
        <taxon>Gunneridae</taxon>
        <taxon>Pentapetalae</taxon>
        <taxon>rosids</taxon>
        <taxon>malvids</taxon>
        <taxon>Myrtales</taxon>
        <taxon>Myrtaceae</taxon>
        <taxon>Myrtoideae</taxon>
        <taxon>Eucalypteae</taxon>
        <taxon>Eucalyptus</taxon>
    </lineage>
</organism>
<dbReference type="NCBIfam" id="TIGR03284">
    <property type="entry name" value="thym_sym"/>
    <property type="match status" value="1"/>
</dbReference>
<gene>
    <name evidence="8" type="ORF">ACJRO7_027727</name>
</gene>
<reference evidence="8 9" key="1">
    <citation type="submission" date="2024-11" db="EMBL/GenBank/DDBJ databases">
        <title>Chromosome-level genome assembly of Eucalyptus globulus Labill. provides insights into its genome evolution.</title>
        <authorList>
            <person name="Li X."/>
        </authorList>
    </citation>
    <scope>NUCLEOTIDE SEQUENCE [LARGE SCALE GENOMIC DNA]</scope>
    <source>
        <strain evidence="8">CL2024</strain>
        <tissue evidence="8">Fresh tender leaves</tissue>
    </source>
</reference>
<evidence type="ECO:0000256" key="3">
    <source>
        <dbReference type="ARBA" id="ARBA00022679"/>
    </source>
</evidence>
<keyword evidence="5" id="KW-0472">Membrane</keyword>
<dbReference type="Pfam" id="PF00186">
    <property type="entry name" value="DHFR_1"/>
    <property type="match status" value="1"/>
</dbReference>
<dbReference type="CDD" id="cd00351">
    <property type="entry name" value="TS_Pyrimidine_HMase"/>
    <property type="match status" value="1"/>
</dbReference>
<dbReference type="Pfam" id="PF00303">
    <property type="entry name" value="Thymidylat_synt"/>
    <property type="match status" value="1"/>
</dbReference>
<dbReference type="Gene3D" id="3.30.572.10">
    <property type="entry name" value="Thymidylate synthase/dCMP hydroxymethylase domain"/>
    <property type="match status" value="1"/>
</dbReference>
<dbReference type="PANTHER" id="PTHR11548">
    <property type="entry name" value="THYMIDYLATE SYNTHASE 1"/>
    <property type="match status" value="1"/>
</dbReference>
<accession>A0ABD3JS46</accession>
<keyword evidence="5" id="KW-0812">Transmembrane</keyword>
<evidence type="ECO:0000256" key="4">
    <source>
        <dbReference type="ARBA" id="ARBA00024992"/>
    </source>
</evidence>
<dbReference type="EC" id="2.1.1.45" evidence="1"/>
<feature type="transmembrane region" description="Helical" evidence="5">
    <location>
        <begin position="356"/>
        <end position="374"/>
    </location>
</feature>
<dbReference type="InterPro" id="IPR023451">
    <property type="entry name" value="Thymidate_synth/dCMP_Mease_dom"/>
</dbReference>
<dbReference type="SUPFAM" id="SSF55831">
    <property type="entry name" value="Thymidylate synthase/dCMP hydroxymethylase"/>
    <property type="match status" value="1"/>
</dbReference>
<keyword evidence="9" id="KW-1185">Reference proteome</keyword>
<comment type="caution">
    <text evidence="8">The sequence shown here is derived from an EMBL/GenBank/DDBJ whole genome shotgun (WGS) entry which is preliminary data.</text>
</comment>
<evidence type="ECO:0000313" key="9">
    <source>
        <dbReference type="Proteomes" id="UP001634007"/>
    </source>
</evidence>
<keyword evidence="3" id="KW-0808">Transferase</keyword>
<evidence type="ECO:0000256" key="5">
    <source>
        <dbReference type="SAM" id="Phobius"/>
    </source>
</evidence>
<sequence length="470" mass="52876">MGLHLMPKGLFNLLLELECIGKDGKLTWRLPSDLKYFKSITLSTIDPGKKNAVITGRKAWESIPAEHRPLPGRLNVRMSLNMEPCVLPCIYCLNCLSIEKVFFIGGGQREALNAPGCDAIHIAEIESPVEFDAFLPMVDTPVFQHGTRPFPSLKTTSSKYLSLCRMFCSGFLPHKHYTIFNGKTDSFKFERHEEYLYLRFVEEEPLAGTPKDDRAETGITLFILSLQMRFNQRKTFPLLTTKKVCWHGVVEELLWFISGSANAKILQGKGIHIRDINGLGLKDQEEGDLGPAYGFQWRHLVLGWNSNVHIGQGFDQLLDVIYKIKNNPHDCLIMLTAWILLILICFASFSQNSLCFLSFLPLVNLILPLPFFVANGKLSSQMYRCSADMGLVVPFSIASYALLTCTIAHVCDLSPGDFVHGIGDAHVYCTHVKPILKINTERKDIGSFLAADFKLIGYDPHDKLKMKMAD</sequence>
<dbReference type="Proteomes" id="UP001634007">
    <property type="component" value="Unassembled WGS sequence"/>
</dbReference>
<proteinExistence type="predicted"/>
<dbReference type="CDD" id="cd00209">
    <property type="entry name" value="DHFR"/>
    <property type="match status" value="1"/>
</dbReference>
<name>A0ABD3JS46_EUCGL</name>
<dbReference type="GO" id="GO:0032259">
    <property type="term" value="P:methylation"/>
    <property type="evidence" value="ECO:0007669"/>
    <property type="project" value="UniProtKB-KW"/>
</dbReference>
<feature type="domain" description="Thymidylate synthase/dCMP hydroxymethylase" evidence="7">
    <location>
        <begin position="197"/>
        <end position="469"/>
    </location>
</feature>
<evidence type="ECO:0000256" key="1">
    <source>
        <dbReference type="ARBA" id="ARBA00011947"/>
    </source>
</evidence>
<dbReference type="PRINTS" id="PR00108">
    <property type="entry name" value="THYMDSNTHASE"/>
</dbReference>
<dbReference type="AlphaFoldDB" id="A0ABD3JS46"/>
<dbReference type="Gene3D" id="3.40.430.10">
    <property type="entry name" value="Dihydrofolate Reductase, subunit A"/>
    <property type="match status" value="1"/>
</dbReference>
<evidence type="ECO:0000313" key="8">
    <source>
        <dbReference type="EMBL" id="KAL3730744.1"/>
    </source>
</evidence>
<dbReference type="PANTHER" id="PTHR11548:SF2">
    <property type="entry name" value="THYMIDYLATE SYNTHASE"/>
    <property type="match status" value="1"/>
</dbReference>
<dbReference type="InterPro" id="IPR000398">
    <property type="entry name" value="Thymidylate_synthase"/>
</dbReference>
<dbReference type="InterPro" id="IPR036926">
    <property type="entry name" value="Thymidate_synth/dCMP_Mease_sf"/>
</dbReference>
<evidence type="ECO:0000256" key="2">
    <source>
        <dbReference type="ARBA" id="ARBA00022603"/>
    </source>
</evidence>
<protein>
    <recommendedName>
        <fullName evidence="1">thymidylate synthase</fullName>
        <ecNumber evidence="1">2.1.1.45</ecNumber>
    </recommendedName>
</protein>
<evidence type="ECO:0000259" key="7">
    <source>
        <dbReference type="Pfam" id="PF00303"/>
    </source>
</evidence>
<dbReference type="SUPFAM" id="SSF53597">
    <property type="entry name" value="Dihydrofolate reductase-like"/>
    <property type="match status" value="1"/>
</dbReference>
<dbReference type="GO" id="GO:0004799">
    <property type="term" value="F:thymidylate synthase activity"/>
    <property type="evidence" value="ECO:0007669"/>
    <property type="project" value="UniProtKB-EC"/>
</dbReference>
<dbReference type="InterPro" id="IPR001796">
    <property type="entry name" value="DHFR_dom"/>
</dbReference>
<comment type="function">
    <text evidence="4">Bifunctional enzyme. Involved in de novo dTMP biosynthesis. Key enzyme in folate metabolism. Can play two different roles depending on the source of dihydrofolate: de novo synthesis of tetrahydrofolate or recycling of the dihydrofolate released as one of the end products of the TS catalyzed reaction. Catalyzes an essential reaction for de novo glycine and purine synthesis, DNA precursor synthesis, and for the conversion of dUMP to dTMP.</text>
</comment>
<keyword evidence="2" id="KW-0489">Methyltransferase</keyword>